<keyword evidence="2" id="KW-0813">Transport</keyword>
<dbReference type="GO" id="GO:0005254">
    <property type="term" value="F:chloride channel activity"/>
    <property type="evidence" value="ECO:0007669"/>
    <property type="project" value="InterPro"/>
</dbReference>
<evidence type="ECO:0000256" key="9">
    <source>
        <dbReference type="SAM" id="Phobius"/>
    </source>
</evidence>
<dbReference type="Pfam" id="PF25539">
    <property type="entry name" value="Bestrophin_2"/>
    <property type="match status" value="1"/>
</dbReference>
<feature type="transmembrane region" description="Helical" evidence="9">
    <location>
        <begin position="82"/>
        <end position="99"/>
    </location>
</feature>
<comment type="similarity">
    <text evidence="8">Belongs to the anion channel-forming bestrophin (TC 1.A.46) family.</text>
</comment>
<evidence type="ECO:0000256" key="4">
    <source>
        <dbReference type="ARBA" id="ARBA00022692"/>
    </source>
</evidence>
<name>A0A139X1N3_9CYAN</name>
<dbReference type="PANTHER" id="PTHR33281">
    <property type="entry name" value="UPF0187 PROTEIN YNEE"/>
    <property type="match status" value="1"/>
</dbReference>
<sequence length="172" mass="19813">MREASPSALFGMDWQIQIGKLGTGSRGKMKLIRRSTWLDLAIDFRSSVIRAIWRRVLATMIFAFLIAIAYHKGFAVNQPTLASLIPGVVLGLLLVFRTNTAYDRFWEGCKIWYNLLNACRILCRNIWIMVPVNNPEDLKRKISHIRLVGILIIAIKLHLRNRSIENYEGMQE</sequence>
<accession>A0A139X1N3</accession>
<keyword evidence="7 9" id="KW-0472">Membrane</keyword>
<dbReference type="PANTHER" id="PTHR33281:SF19">
    <property type="entry name" value="VOLTAGE-DEPENDENT ANION CHANNEL-FORMING PROTEIN YNEE"/>
    <property type="match status" value="1"/>
</dbReference>
<evidence type="ECO:0000256" key="7">
    <source>
        <dbReference type="ARBA" id="ARBA00023136"/>
    </source>
</evidence>
<organism evidence="10 11">
    <name type="scientific">Scytonema hofmannii PCC 7110</name>
    <dbReference type="NCBI Taxonomy" id="128403"/>
    <lineage>
        <taxon>Bacteria</taxon>
        <taxon>Bacillati</taxon>
        <taxon>Cyanobacteriota</taxon>
        <taxon>Cyanophyceae</taxon>
        <taxon>Nostocales</taxon>
        <taxon>Scytonemataceae</taxon>
        <taxon>Scytonema</taxon>
    </lineage>
</organism>
<proteinExistence type="inferred from homology"/>
<keyword evidence="4 9" id="KW-0812">Transmembrane</keyword>
<dbReference type="EMBL" id="ANNX02000040">
    <property type="protein sequence ID" value="KYC38617.1"/>
    <property type="molecule type" value="Genomic_DNA"/>
</dbReference>
<protein>
    <submittedName>
        <fullName evidence="10">Uncharacterized protein</fullName>
    </submittedName>
</protein>
<feature type="transmembrane region" description="Helical" evidence="9">
    <location>
        <begin position="52"/>
        <end position="70"/>
    </location>
</feature>
<dbReference type="Proteomes" id="UP000076925">
    <property type="component" value="Unassembled WGS sequence"/>
</dbReference>
<gene>
    <name evidence="10" type="ORF">WA1_36165</name>
</gene>
<reference evidence="10 11" key="1">
    <citation type="journal article" date="2013" name="Genome Biol. Evol.">
        <title>Genomes of Stigonematalean cyanobacteria (subsection V) and the evolution of oxygenic photosynthesis from prokaryotes to plastids.</title>
        <authorList>
            <person name="Dagan T."/>
            <person name="Roettger M."/>
            <person name="Stucken K."/>
            <person name="Landan G."/>
            <person name="Koch R."/>
            <person name="Major P."/>
            <person name="Gould S.B."/>
            <person name="Goremykin V.V."/>
            <person name="Rippka R."/>
            <person name="Tandeau de Marsac N."/>
            <person name="Gugger M."/>
            <person name="Lockhart P.J."/>
            <person name="Allen J.F."/>
            <person name="Brune I."/>
            <person name="Maus I."/>
            <person name="Puhler A."/>
            <person name="Martin W.F."/>
        </authorList>
    </citation>
    <scope>NUCLEOTIDE SEQUENCE [LARGE SCALE GENOMIC DNA]</scope>
    <source>
        <strain evidence="10 11">PCC 7110</strain>
    </source>
</reference>
<comment type="subcellular location">
    <subcellularLocation>
        <location evidence="1">Cell membrane</location>
        <topology evidence="1">Multi-pass membrane protein</topology>
    </subcellularLocation>
</comment>
<comment type="caution">
    <text evidence="10">The sequence shown here is derived from an EMBL/GenBank/DDBJ whole genome shotgun (WGS) entry which is preliminary data.</text>
</comment>
<evidence type="ECO:0000256" key="1">
    <source>
        <dbReference type="ARBA" id="ARBA00004651"/>
    </source>
</evidence>
<dbReference type="AlphaFoldDB" id="A0A139X1N3"/>
<dbReference type="RefSeq" id="WP_017745763.1">
    <property type="nucleotide sequence ID" value="NZ_KQ976354.1"/>
</dbReference>
<keyword evidence="6" id="KW-0406">Ion transport</keyword>
<dbReference type="GO" id="GO:0005886">
    <property type="term" value="C:plasma membrane"/>
    <property type="evidence" value="ECO:0007669"/>
    <property type="project" value="UniProtKB-SubCell"/>
</dbReference>
<evidence type="ECO:0000256" key="2">
    <source>
        <dbReference type="ARBA" id="ARBA00022448"/>
    </source>
</evidence>
<dbReference type="STRING" id="128403.WA1_36165"/>
<evidence type="ECO:0000313" key="10">
    <source>
        <dbReference type="EMBL" id="KYC38617.1"/>
    </source>
</evidence>
<evidence type="ECO:0000256" key="3">
    <source>
        <dbReference type="ARBA" id="ARBA00022475"/>
    </source>
</evidence>
<dbReference type="InterPro" id="IPR044669">
    <property type="entry name" value="YneE/VCCN1/2-like"/>
</dbReference>
<keyword evidence="11" id="KW-1185">Reference proteome</keyword>
<evidence type="ECO:0000256" key="8">
    <source>
        <dbReference type="ARBA" id="ARBA00034708"/>
    </source>
</evidence>
<keyword evidence="5 9" id="KW-1133">Transmembrane helix</keyword>
<evidence type="ECO:0000313" key="11">
    <source>
        <dbReference type="Proteomes" id="UP000076925"/>
    </source>
</evidence>
<evidence type="ECO:0000256" key="5">
    <source>
        <dbReference type="ARBA" id="ARBA00022989"/>
    </source>
</evidence>
<evidence type="ECO:0000256" key="6">
    <source>
        <dbReference type="ARBA" id="ARBA00023065"/>
    </source>
</evidence>
<keyword evidence="3" id="KW-1003">Cell membrane</keyword>